<keyword evidence="3" id="KW-1185">Reference proteome</keyword>
<organism evidence="2 3">
    <name type="scientific">Bradyrhizobium retamae</name>
    <dbReference type="NCBI Taxonomy" id="1300035"/>
    <lineage>
        <taxon>Bacteria</taxon>
        <taxon>Pseudomonadati</taxon>
        <taxon>Pseudomonadota</taxon>
        <taxon>Alphaproteobacteria</taxon>
        <taxon>Hyphomicrobiales</taxon>
        <taxon>Nitrobacteraceae</taxon>
        <taxon>Bradyrhizobium</taxon>
    </lineage>
</organism>
<dbReference type="AlphaFoldDB" id="A0A0R3MHU0"/>
<comment type="caution">
    <text evidence="2">The sequence shown here is derived from an EMBL/GenBank/DDBJ whole genome shotgun (WGS) entry which is preliminary data.</text>
</comment>
<proteinExistence type="predicted"/>
<accession>A0A0R3MHU0</accession>
<evidence type="ECO:0000256" key="1">
    <source>
        <dbReference type="SAM" id="MobiDB-lite"/>
    </source>
</evidence>
<reference evidence="2 3" key="1">
    <citation type="submission" date="2014-03" db="EMBL/GenBank/DDBJ databases">
        <title>Bradyrhizobium valentinum sp. nov., isolated from effective nodules of Lupinus mariae-josephae, a lupine endemic of basic-lime soils in Eastern Spain.</title>
        <authorList>
            <person name="Duran D."/>
            <person name="Rey L."/>
            <person name="Navarro A."/>
            <person name="Busquets A."/>
            <person name="Imperial J."/>
            <person name="Ruiz-Argueso T."/>
        </authorList>
    </citation>
    <scope>NUCLEOTIDE SEQUENCE [LARGE SCALE GENOMIC DNA]</scope>
    <source>
        <strain evidence="2 3">Ro19</strain>
    </source>
</reference>
<protein>
    <submittedName>
        <fullName evidence="2">Uncharacterized protein</fullName>
    </submittedName>
</protein>
<evidence type="ECO:0000313" key="2">
    <source>
        <dbReference type="EMBL" id="KRR17021.1"/>
    </source>
</evidence>
<evidence type="ECO:0000313" key="3">
    <source>
        <dbReference type="Proteomes" id="UP000052023"/>
    </source>
</evidence>
<sequence length="72" mass="8095">MPTDTSTIFGVFQLIRGPPKQCWHDIRAGTKIRVTVGRAQVRKVEGRTMRTISERRSSLLDKPTSLLDKPCG</sequence>
<gene>
    <name evidence="2" type="ORF">CQ13_12555</name>
</gene>
<name>A0A0R3MHU0_9BRAD</name>
<feature type="region of interest" description="Disordered" evidence="1">
    <location>
        <begin position="53"/>
        <end position="72"/>
    </location>
</feature>
<dbReference type="Proteomes" id="UP000052023">
    <property type="component" value="Unassembled WGS sequence"/>
</dbReference>
<dbReference type="EMBL" id="LLYA01000214">
    <property type="protein sequence ID" value="KRR17021.1"/>
    <property type="molecule type" value="Genomic_DNA"/>
</dbReference>